<keyword evidence="1" id="KW-0067">ATP-binding</keyword>
<dbReference type="RefSeq" id="WP_066636184.1">
    <property type="nucleotide sequence ID" value="NZ_CP014989.1"/>
</dbReference>
<proteinExistence type="inferred from homology"/>
<dbReference type="InterPro" id="IPR005338">
    <property type="entry name" value="Anhydro_N_Ac-Mur_kinase"/>
</dbReference>
<organism evidence="2 3">
    <name type="scientific">Serinicoccus hydrothermalis</name>
    <dbReference type="NCBI Taxonomy" id="1758689"/>
    <lineage>
        <taxon>Bacteria</taxon>
        <taxon>Bacillati</taxon>
        <taxon>Actinomycetota</taxon>
        <taxon>Actinomycetes</taxon>
        <taxon>Micrococcales</taxon>
        <taxon>Ornithinimicrobiaceae</taxon>
        <taxon>Serinicoccus</taxon>
    </lineage>
</organism>
<dbReference type="Pfam" id="PF03702">
    <property type="entry name" value="AnmK"/>
    <property type="match status" value="1"/>
</dbReference>
<dbReference type="GO" id="GO:0006040">
    <property type="term" value="P:amino sugar metabolic process"/>
    <property type="evidence" value="ECO:0007669"/>
    <property type="project" value="InterPro"/>
</dbReference>
<keyword evidence="1 2" id="KW-0418">Kinase</keyword>
<dbReference type="AlphaFoldDB" id="A0A1B1N9G9"/>
<evidence type="ECO:0000313" key="3">
    <source>
        <dbReference type="Proteomes" id="UP000092482"/>
    </source>
</evidence>
<dbReference type="GO" id="GO:0009254">
    <property type="term" value="P:peptidoglycan turnover"/>
    <property type="evidence" value="ECO:0007669"/>
    <property type="project" value="UniProtKB-UniRule"/>
</dbReference>
<name>A0A1B1N9G9_9MICO</name>
<sequence length="389" mass="39618">MIVLGVGSGTSVDGIDVVALDLELRGEVVQARILGSGTVPFDDALREEVLAAYPPGQVGMEQVCRLDTGLGQAFAGAVAGLGAELAGGAPDLVASHGQTLFHDVVDGQVAGTLQLGQPAWIAERTGRPVVSDLRVADVAAGGQGAPLASRWDALWLGGQGHTCAALNLGGIANVTVVGPQEVLAFDTGPANALVDAVVARQTAGRARYDADGAGAAAGSVDEGLLAVLLADDYYRREPPRTTGKERFNLGHVDAALAARGRPVADADLLATLTALTARTVADALAPFAPQEVVTSGGGAHNPTLMRMLAEAMPQVRVTTSESHGIPVDAKEACLFALLGFLTWHGVPGTLPGVTGAREARLAGRITPGHGPLRLPEPAEVAPTRLEVVG</sequence>
<dbReference type="GO" id="GO:0016301">
    <property type="term" value="F:kinase activity"/>
    <property type="evidence" value="ECO:0007669"/>
    <property type="project" value="UniProtKB-KW"/>
</dbReference>
<gene>
    <name evidence="1" type="primary">anmK</name>
    <name evidence="2" type="ORF">SGUI_0629</name>
</gene>
<comment type="similarity">
    <text evidence="1">Belongs to the anhydro-N-acetylmuramic acid kinase family.</text>
</comment>
<dbReference type="Gene3D" id="3.30.420.40">
    <property type="match status" value="2"/>
</dbReference>
<dbReference type="Proteomes" id="UP000092482">
    <property type="component" value="Chromosome"/>
</dbReference>
<protein>
    <recommendedName>
        <fullName evidence="1">Anhydro-N-acetylmuramic acid kinase</fullName>
        <ecNumber evidence="1">2.7.1.170</ecNumber>
    </recommendedName>
    <alternativeName>
        <fullName evidence="1">AnhMurNAc kinase</fullName>
    </alternativeName>
</protein>
<comment type="catalytic activity">
    <reaction evidence="1">
        <text>1,6-anhydro-N-acetyl-beta-muramate + ATP + H2O = N-acetyl-D-muramate 6-phosphate + ADP + H(+)</text>
        <dbReference type="Rhea" id="RHEA:24952"/>
        <dbReference type="ChEBI" id="CHEBI:15377"/>
        <dbReference type="ChEBI" id="CHEBI:15378"/>
        <dbReference type="ChEBI" id="CHEBI:30616"/>
        <dbReference type="ChEBI" id="CHEBI:58690"/>
        <dbReference type="ChEBI" id="CHEBI:58722"/>
        <dbReference type="ChEBI" id="CHEBI:456216"/>
        <dbReference type="EC" id="2.7.1.170"/>
    </reaction>
</comment>
<dbReference type="KEGG" id="serj:SGUI_0629"/>
<dbReference type="GO" id="GO:0097175">
    <property type="term" value="P:1,6-anhydro-N-acetyl-beta-muramic acid catabolic process"/>
    <property type="evidence" value="ECO:0007669"/>
    <property type="project" value="UniProtKB-UniRule"/>
</dbReference>
<dbReference type="UniPathway" id="UPA00343"/>
<dbReference type="UniPathway" id="UPA00544"/>
<dbReference type="InterPro" id="IPR043129">
    <property type="entry name" value="ATPase_NBD"/>
</dbReference>
<accession>A0A1B1N9G9</accession>
<keyword evidence="1 2" id="KW-0808">Transferase</keyword>
<dbReference type="EMBL" id="CP014989">
    <property type="protein sequence ID" value="ANS78025.1"/>
    <property type="molecule type" value="Genomic_DNA"/>
</dbReference>
<keyword evidence="1" id="KW-0119">Carbohydrate metabolism</keyword>
<dbReference type="OrthoDB" id="9763949at2"/>
<dbReference type="PATRIC" id="fig|1758689.4.peg.648"/>
<dbReference type="PANTHER" id="PTHR30605:SF0">
    <property type="entry name" value="ANHYDRO-N-ACETYLMURAMIC ACID KINASE"/>
    <property type="match status" value="1"/>
</dbReference>
<dbReference type="GO" id="GO:0005524">
    <property type="term" value="F:ATP binding"/>
    <property type="evidence" value="ECO:0007669"/>
    <property type="project" value="UniProtKB-UniRule"/>
</dbReference>
<dbReference type="PANTHER" id="PTHR30605">
    <property type="entry name" value="ANHYDRO-N-ACETYLMURAMIC ACID KINASE"/>
    <property type="match status" value="1"/>
</dbReference>
<evidence type="ECO:0000256" key="1">
    <source>
        <dbReference type="HAMAP-Rule" id="MF_01270"/>
    </source>
</evidence>
<dbReference type="EC" id="2.7.1.170" evidence="1"/>
<dbReference type="SUPFAM" id="SSF53067">
    <property type="entry name" value="Actin-like ATPase domain"/>
    <property type="match status" value="1"/>
</dbReference>
<comment type="pathway">
    <text evidence="1">Amino-sugar metabolism; 1,6-anhydro-N-acetylmuramate degradation.</text>
</comment>
<dbReference type="HAMAP" id="MF_01270">
    <property type="entry name" value="AnhMurNAc_kinase"/>
    <property type="match status" value="1"/>
</dbReference>
<dbReference type="GO" id="GO:0016773">
    <property type="term" value="F:phosphotransferase activity, alcohol group as acceptor"/>
    <property type="evidence" value="ECO:0007669"/>
    <property type="project" value="UniProtKB-UniRule"/>
</dbReference>
<keyword evidence="3" id="KW-1185">Reference proteome</keyword>
<dbReference type="NCBIfam" id="NF007146">
    <property type="entry name" value="PRK09585.2-6"/>
    <property type="match status" value="1"/>
</dbReference>
<evidence type="ECO:0000313" key="2">
    <source>
        <dbReference type="EMBL" id="ANS78025.1"/>
    </source>
</evidence>
<comment type="pathway">
    <text evidence="1">Cell wall biogenesis; peptidoglycan recycling.</text>
</comment>
<comment type="function">
    <text evidence="1">Catalyzes the specific phosphorylation of 1,6-anhydro-N-acetylmuramic acid (anhMurNAc) with the simultaneous cleavage of the 1,6-anhydro ring, generating MurNAc-6-P. Is required for the utilization of anhMurNAc either imported from the medium or derived from its own cell wall murein, and thus plays a role in cell wall recycling.</text>
</comment>
<dbReference type="STRING" id="1758689.SGUI_0629"/>
<feature type="binding site" evidence="1">
    <location>
        <begin position="9"/>
        <end position="16"/>
    </location>
    <ligand>
        <name>ATP</name>
        <dbReference type="ChEBI" id="CHEBI:30616"/>
    </ligand>
</feature>
<reference evidence="2 3" key="1">
    <citation type="submission" date="2016-03" db="EMBL/GenBank/DDBJ databases">
        <title>Shallow-sea hydrothermal system.</title>
        <authorList>
            <person name="Tang K."/>
        </authorList>
    </citation>
    <scope>NUCLEOTIDE SEQUENCE [LARGE SCALE GENOMIC DNA]</scope>
    <source>
        <strain evidence="2 3">JLT9</strain>
    </source>
</reference>
<keyword evidence="1" id="KW-0547">Nucleotide-binding</keyword>